<evidence type="ECO:0000256" key="7">
    <source>
        <dbReference type="SAM" id="MobiDB-lite"/>
    </source>
</evidence>
<dbReference type="PANTHER" id="PTHR22808">
    <property type="entry name" value="NCL1 YEAST -RELATED NOL1/NOP2/FMU SUN DOMAIN-CONTAINING"/>
    <property type="match status" value="1"/>
</dbReference>
<proteinExistence type="inferred from homology"/>
<dbReference type="Pfam" id="PF01189">
    <property type="entry name" value="Methyltr_RsmB-F"/>
    <property type="match status" value="1"/>
</dbReference>
<evidence type="ECO:0000313" key="10">
    <source>
        <dbReference type="Proteomes" id="UP001190700"/>
    </source>
</evidence>
<keyword evidence="5 6" id="KW-0694">RNA-binding</keyword>
<feature type="non-terminal residue" evidence="9">
    <location>
        <position position="345"/>
    </location>
</feature>
<sequence length="345" mass="38009">MGNSLSDIFDGQSTRAEGVENDEVSAGSKFSSPGQEHEKKELAKSVDVASSVEPVSEVKGNGKKKKKHGRKKASEVIYEYVQRQMLLESEADYEAFREAMDKPLPVVFRVSILDGVVPGYLKYQLSNWRTFLINDTPAQEQLQLPEGDVAEPPRPLDWVSGERIWYFNASRRAVRKLPALQGFKAFLQRQTDAGHIVRQEAVSMLPPLLLGVRAGQRVLDICAAPGSKTTQLLEDLVADTAKAGLGDTHMEASGLVVANDMDMSRACMLAHRVKSLHIPSVLITSHGGQDLPFSEGFFDRVLCDVPCTGDGTIRKAPRMKWRAARGVPVGCIQLELCLHSLRLTK</sequence>
<comment type="similarity">
    <text evidence="1 6">Belongs to the class I-like SAM-binding methyltransferase superfamily. RsmB/NOP family.</text>
</comment>
<reference evidence="9 10" key="1">
    <citation type="journal article" date="2015" name="Genome Biol. Evol.">
        <title>Comparative Genomics of a Bacterivorous Green Alga Reveals Evolutionary Causalities and Consequences of Phago-Mixotrophic Mode of Nutrition.</title>
        <authorList>
            <person name="Burns J.A."/>
            <person name="Paasch A."/>
            <person name="Narechania A."/>
            <person name="Kim E."/>
        </authorList>
    </citation>
    <scope>NUCLEOTIDE SEQUENCE [LARGE SCALE GENOMIC DNA]</scope>
    <source>
        <strain evidence="9 10">PLY_AMNH</strain>
    </source>
</reference>
<feature type="binding site" evidence="6">
    <location>
        <position position="304"/>
    </location>
    <ligand>
        <name>S-adenosyl-L-methionine</name>
        <dbReference type="ChEBI" id="CHEBI:59789"/>
    </ligand>
</feature>
<comment type="caution">
    <text evidence="6">Lacks conserved residue(s) required for the propagation of feature annotation.</text>
</comment>
<keyword evidence="2 6" id="KW-0489">Methyltransferase</keyword>
<name>A0AAE0G0T6_9CHLO</name>
<feature type="compositionally biased region" description="Basic and acidic residues" evidence="7">
    <location>
        <begin position="35"/>
        <end position="44"/>
    </location>
</feature>
<evidence type="ECO:0000259" key="8">
    <source>
        <dbReference type="PROSITE" id="PS51686"/>
    </source>
</evidence>
<keyword evidence="10" id="KW-1185">Reference proteome</keyword>
<feature type="binding site" evidence="6">
    <location>
        <begin position="222"/>
        <end position="228"/>
    </location>
    <ligand>
        <name>S-adenosyl-L-methionine</name>
        <dbReference type="ChEBI" id="CHEBI:59789"/>
    </ligand>
</feature>
<dbReference type="PROSITE" id="PS51686">
    <property type="entry name" value="SAM_MT_RSMB_NOP"/>
    <property type="match status" value="1"/>
</dbReference>
<evidence type="ECO:0000256" key="1">
    <source>
        <dbReference type="ARBA" id="ARBA00007494"/>
    </source>
</evidence>
<dbReference type="InterPro" id="IPR018314">
    <property type="entry name" value="RsmB/NOL1/NOP2-like_CS"/>
</dbReference>
<feature type="domain" description="SAM-dependent MTase RsmB/NOP-type" evidence="8">
    <location>
        <begin position="96"/>
        <end position="345"/>
    </location>
</feature>
<organism evidence="9 10">
    <name type="scientific">Cymbomonas tetramitiformis</name>
    <dbReference type="NCBI Taxonomy" id="36881"/>
    <lineage>
        <taxon>Eukaryota</taxon>
        <taxon>Viridiplantae</taxon>
        <taxon>Chlorophyta</taxon>
        <taxon>Pyramimonadophyceae</taxon>
        <taxon>Pyramimonadales</taxon>
        <taxon>Pyramimonadaceae</taxon>
        <taxon>Cymbomonas</taxon>
    </lineage>
</organism>
<feature type="compositionally biased region" description="Basic residues" evidence="7">
    <location>
        <begin position="61"/>
        <end position="70"/>
    </location>
</feature>
<dbReference type="AlphaFoldDB" id="A0AAE0G0T6"/>
<dbReference type="InterPro" id="IPR001678">
    <property type="entry name" value="MeTrfase_RsmB-F_NOP2_dom"/>
</dbReference>
<dbReference type="PRINTS" id="PR02008">
    <property type="entry name" value="RCMTFAMILY"/>
</dbReference>
<evidence type="ECO:0000313" key="9">
    <source>
        <dbReference type="EMBL" id="KAK3269410.1"/>
    </source>
</evidence>
<protein>
    <recommendedName>
        <fullName evidence="8">SAM-dependent MTase RsmB/NOP-type domain-containing protein</fullName>
    </recommendedName>
</protein>
<keyword evidence="3 6" id="KW-0808">Transferase</keyword>
<dbReference type="GO" id="GO:0003723">
    <property type="term" value="F:RNA binding"/>
    <property type="evidence" value="ECO:0007669"/>
    <property type="project" value="UniProtKB-UniRule"/>
</dbReference>
<dbReference type="GO" id="GO:0001510">
    <property type="term" value="P:RNA methylation"/>
    <property type="evidence" value="ECO:0007669"/>
    <property type="project" value="InterPro"/>
</dbReference>
<evidence type="ECO:0000256" key="5">
    <source>
        <dbReference type="ARBA" id="ARBA00022884"/>
    </source>
</evidence>
<dbReference type="Gene3D" id="3.40.50.150">
    <property type="entry name" value="Vaccinia Virus protein VP39"/>
    <property type="match status" value="1"/>
</dbReference>
<dbReference type="InterPro" id="IPR049560">
    <property type="entry name" value="MeTrfase_RsmB-F_NOP2_cat"/>
</dbReference>
<dbReference type="SUPFAM" id="SSF53335">
    <property type="entry name" value="S-adenosyl-L-methionine-dependent methyltransferases"/>
    <property type="match status" value="1"/>
</dbReference>
<evidence type="ECO:0000256" key="4">
    <source>
        <dbReference type="ARBA" id="ARBA00022691"/>
    </source>
</evidence>
<dbReference type="EMBL" id="LGRX02010980">
    <property type="protein sequence ID" value="KAK3269410.1"/>
    <property type="molecule type" value="Genomic_DNA"/>
</dbReference>
<dbReference type="InterPro" id="IPR029063">
    <property type="entry name" value="SAM-dependent_MTases_sf"/>
</dbReference>
<feature type="binding site" evidence="6">
    <location>
        <position position="260"/>
    </location>
    <ligand>
        <name>S-adenosyl-L-methionine</name>
        <dbReference type="ChEBI" id="CHEBI:59789"/>
    </ligand>
</feature>
<feature type="region of interest" description="Disordered" evidence="7">
    <location>
        <begin position="1"/>
        <end position="70"/>
    </location>
</feature>
<evidence type="ECO:0000256" key="3">
    <source>
        <dbReference type="ARBA" id="ARBA00022679"/>
    </source>
</evidence>
<keyword evidence="4 6" id="KW-0949">S-adenosyl-L-methionine</keyword>
<evidence type="ECO:0000256" key="2">
    <source>
        <dbReference type="ARBA" id="ARBA00022603"/>
    </source>
</evidence>
<evidence type="ECO:0000256" key="6">
    <source>
        <dbReference type="PROSITE-ProRule" id="PRU01023"/>
    </source>
</evidence>
<gene>
    <name evidence="9" type="ORF">CYMTET_22144</name>
</gene>
<feature type="compositionally biased region" description="Polar residues" evidence="7">
    <location>
        <begin position="1"/>
        <end position="15"/>
    </location>
</feature>
<dbReference type="GO" id="GO:0008173">
    <property type="term" value="F:RNA methyltransferase activity"/>
    <property type="evidence" value="ECO:0007669"/>
    <property type="project" value="InterPro"/>
</dbReference>
<dbReference type="InterPro" id="IPR023267">
    <property type="entry name" value="RCMT"/>
</dbReference>
<accession>A0AAE0G0T6</accession>
<dbReference type="PROSITE" id="PS01153">
    <property type="entry name" value="NOL1_NOP2_SUN"/>
    <property type="match status" value="1"/>
</dbReference>
<dbReference type="Proteomes" id="UP001190700">
    <property type="component" value="Unassembled WGS sequence"/>
</dbReference>
<comment type="caution">
    <text evidence="9">The sequence shown here is derived from an EMBL/GenBank/DDBJ whole genome shotgun (WGS) entry which is preliminary data.</text>
</comment>